<dbReference type="EMBL" id="MAJD01000002">
    <property type="protein sequence ID" value="OBX34218.1"/>
    <property type="molecule type" value="Genomic_DNA"/>
</dbReference>
<sequence length="211" mass="22445">MLEQLLVDVDFLADPQAIRHLDDVDAIEEGLVVAVVAEGLPLALVGVRQDDAIEGNRPHALGGVVIGLLGGGEQRMQHLDRRLEHLDEFHQPLVGLAQPTREAVGIGIVLGVELKLANIDLADQRGNILVVLVARLGLGDGDLVEPRRVKAHDPELGQVATELLEALGRPGRHHALQAAPGNAVFLLQQLAVLLGENRPSGDSCTGEPLRA</sequence>
<organism evidence="1 2">
    <name type="scientific">Halomonas elongata</name>
    <dbReference type="NCBI Taxonomy" id="2746"/>
    <lineage>
        <taxon>Bacteria</taxon>
        <taxon>Pseudomonadati</taxon>
        <taxon>Pseudomonadota</taxon>
        <taxon>Gammaproteobacteria</taxon>
        <taxon>Oceanospirillales</taxon>
        <taxon>Halomonadaceae</taxon>
        <taxon>Halomonas</taxon>
    </lineage>
</organism>
<gene>
    <name evidence="1" type="ORF">A8U91_03266</name>
</gene>
<evidence type="ECO:0000313" key="2">
    <source>
        <dbReference type="Proteomes" id="UP000092504"/>
    </source>
</evidence>
<proteinExistence type="predicted"/>
<dbReference type="Proteomes" id="UP000092504">
    <property type="component" value="Unassembled WGS sequence"/>
</dbReference>
<protein>
    <submittedName>
        <fullName evidence="1">Uncharacterized protein</fullName>
    </submittedName>
</protein>
<reference evidence="1 2" key="1">
    <citation type="submission" date="2016-06" db="EMBL/GenBank/DDBJ databases">
        <title>Genome sequence of halotolerant plant growth promoting strain of Halomonas elongata HEK1 isolated from salterns of Rann of Kutch, Gujarat, India.</title>
        <authorList>
            <person name="Gaba S."/>
            <person name="Singh R.N."/>
            <person name="Abrol S."/>
            <person name="Kaushik R."/>
            <person name="Saxena A.K."/>
        </authorList>
    </citation>
    <scope>NUCLEOTIDE SEQUENCE [LARGE SCALE GENOMIC DNA]</scope>
    <source>
        <strain evidence="1 2">HEK1</strain>
    </source>
</reference>
<comment type="caution">
    <text evidence="1">The sequence shown here is derived from an EMBL/GenBank/DDBJ whole genome shotgun (WGS) entry which is preliminary data.</text>
</comment>
<accession>A0A1B8NW69</accession>
<name>A0A1B8NW69_HALEL</name>
<dbReference type="AlphaFoldDB" id="A0A1B8NW69"/>
<evidence type="ECO:0000313" key="1">
    <source>
        <dbReference type="EMBL" id="OBX34218.1"/>
    </source>
</evidence>